<proteinExistence type="predicted"/>
<name>A0A1D9PBQ8_9FLAO</name>
<accession>A0A1D9PBQ8</accession>
<dbReference type="KEGG" id="fcm:BIW12_11500"/>
<feature type="chain" id="PRO_5009444549" evidence="1">
    <location>
        <begin position="22"/>
        <end position="156"/>
    </location>
</feature>
<reference evidence="2 3" key="1">
    <citation type="submission" date="2016-10" db="EMBL/GenBank/DDBJ databases">
        <title>Complete Genome Sequence of Flavobacterium sp. PK15.</title>
        <authorList>
            <person name="Ekwe A."/>
            <person name="Kim S.B."/>
        </authorList>
    </citation>
    <scope>NUCLEOTIDE SEQUENCE [LARGE SCALE GENOMIC DNA]</scope>
    <source>
        <strain evidence="2 3">PK15</strain>
    </source>
</reference>
<protein>
    <submittedName>
        <fullName evidence="2">Uncharacterized protein</fullName>
    </submittedName>
</protein>
<feature type="signal peptide" evidence="1">
    <location>
        <begin position="1"/>
        <end position="21"/>
    </location>
</feature>
<dbReference type="Proteomes" id="UP000178198">
    <property type="component" value="Chromosome"/>
</dbReference>
<evidence type="ECO:0000313" key="3">
    <source>
        <dbReference type="Proteomes" id="UP000178198"/>
    </source>
</evidence>
<evidence type="ECO:0000256" key="1">
    <source>
        <dbReference type="SAM" id="SignalP"/>
    </source>
</evidence>
<keyword evidence="3" id="KW-1185">Reference proteome</keyword>
<organism evidence="2 3">
    <name type="scientific">Flavobacterium commune</name>
    <dbReference type="NCBI Taxonomy" id="1306519"/>
    <lineage>
        <taxon>Bacteria</taxon>
        <taxon>Pseudomonadati</taxon>
        <taxon>Bacteroidota</taxon>
        <taxon>Flavobacteriia</taxon>
        <taxon>Flavobacteriales</taxon>
        <taxon>Flavobacteriaceae</taxon>
        <taxon>Flavobacterium</taxon>
    </lineage>
</organism>
<dbReference type="AlphaFoldDB" id="A0A1D9PBQ8"/>
<keyword evidence="1" id="KW-0732">Signal</keyword>
<dbReference type="STRING" id="1306519.BIW12_11500"/>
<evidence type="ECO:0000313" key="2">
    <source>
        <dbReference type="EMBL" id="APA00004.1"/>
    </source>
</evidence>
<gene>
    <name evidence="2" type="ORF">BIW12_11500</name>
</gene>
<dbReference type="OrthoDB" id="1203055at2"/>
<dbReference type="EMBL" id="CP017774">
    <property type="protein sequence ID" value="APA00004.1"/>
    <property type="molecule type" value="Genomic_DNA"/>
</dbReference>
<sequence>MKTIKTVFALLFLGTMTITYAQEARVESRVSVSNSSDKLSYYQKRGTEDAQYELRFEAKTKAEEKAFWKEQKAYEKELKERDRKAYRAYIASKKDVYSEHYYHCDRHCHHDDYFYTHARFYYYQYNQPTYYQRTPASGARINTQIGVRTPSVRLGL</sequence>
<dbReference type="RefSeq" id="WP_071185244.1">
    <property type="nucleotide sequence ID" value="NZ_CP017774.1"/>
</dbReference>